<accession>A0ABU3Q3P8</accession>
<evidence type="ECO:0000313" key="4">
    <source>
        <dbReference type="Proteomes" id="UP001259572"/>
    </source>
</evidence>
<protein>
    <submittedName>
        <fullName evidence="3">ABC transporter substrate-binding protein</fullName>
    </submittedName>
</protein>
<evidence type="ECO:0000256" key="1">
    <source>
        <dbReference type="SAM" id="SignalP"/>
    </source>
</evidence>
<dbReference type="EMBL" id="JAVUPU010000001">
    <property type="protein sequence ID" value="MDT9597679.1"/>
    <property type="molecule type" value="Genomic_DNA"/>
</dbReference>
<keyword evidence="4" id="KW-1185">Reference proteome</keyword>
<dbReference type="Proteomes" id="UP001259572">
    <property type="component" value="Unassembled WGS sequence"/>
</dbReference>
<organism evidence="3 4">
    <name type="scientific">Sphingosinicella rhizophila</name>
    <dbReference type="NCBI Taxonomy" id="3050082"/>
    <lineage>
        <taxon>Bacteria</taxon>
        <taxon>Pseudomonadati</taxon>
        <taxon>Pseudomonadota</taxon>
        <taxon>Alphaproteobacteria</taxon>
        <taxon>Sphingomonadales</taxon>
        <taxon>Sphingosinicellaceae</taxon>
        <taxon>Sphingosinicella</taxon>
    </lineage>
</organism>
<feature type="signal peptide" evidence="1">
    <location>
        <begin position="1"/>
        <end position="20"/>
    </location>
</feature>
<feature type="domain" description="Fe/B12 periplasmic-binding" evidence="2">
    <location>
        <begin position="25"/>
        <end position="144"/>
    </location>
</feature>
<evidence type="ECO:0000313" key="3">
    <source>
        <dbReference type="EMBL" id="MDT9597679.1"/>
    </source>
</evidence>
<dbReference type="RefSeq" id="WP_315723085.1">
    <property type="nucleotide sequence ID" value="NZ_JAVUPU010000001.1"/>
</dbReference>
<dbReference type="InterPro" id="IPR050902">
    <property type="entry name" value="ABC_Transporter_SBP"/>
</dbReference>
<proteinExistence type="predicted"/>
<evidence type="ECO:0000259" key="2">
    <source>
        <dbReference type="Pfam" id="PF01497"/>
    </source>
</evidence>
<dbReference type="PANTHER" id="PTHR30535">
    <property type="entry name" value="VITAMIN B12-BINDING PROTEIN"/>
    <property type="match status" value="1"/>
</dbReference>
<feature type="chain" id="PRO_5045843545" evidence="1">
    <location>
        <begin position="21"/>
        <end position="260"/>
    </location>
</feature>
<reference evidence="3 4" key="1">
    <citation type="submission" date="2023-05" db="EMBL/GenBank/DDBJ databases">
        <authorList>
            <person name="Guo Y."/>
        </authorList>
    </citation>
    <scope>NUCLEOTIDE SEQUENCE [LARGE SCALE GENOMIC DNA]</scope>
    <source>
        <strain evidence="3 4">GR2756</strain>
    </source>
</reference>
<comment type="caution">
    <text evidence="3">The sequence shown here is derived from an EMBL/GenBank/DDBJ whole genome shotgun (WGS) entry which is preliminary data.</text>
</comment>
<dbReference type="Gene3D" id="3.40.50.1980">
    <property type="entry name" value="Nitrogenase molybdenum iron protein domain"/>
    <property type="match status" value="2"/>
</dbReference>
<keyword evidence="1" id="KW-0732">Signal</keyword>
<name>A0ABU3Q3P8_9SPHN</name>
<gene>
    <name evidence="3" type="ORF">RQX22_01790</name>
</gene>
<dbReference type="PANTHER" id="PTHR30535:SF34">
    <property type="entry name" value="MOLYBDATE-BINDING PROTEIN MOLA"/>
    <property type="match status" value="1"/>
</dbReference>
<sequence>MRAFVFALASSFLFATTAGATPKRVASLNLCTDELLIMLGAPGQIASVTHLAHKPAETPLWKQGRRYRKNDGSLVSVAALRPDLVLTMGGGARDRMGIAKRLGIPTLDLPFPQTIGDVRDSVMKVARALGRETRGERIVARMDALRRSAPLQTADTIWLGGGGRSVAPSGLAAQWMELAGFHQRPLSGDRVSLEQLLVKPPAILLRSDYRSGQYSGEQRWLSHPLASGTRRSRTIRTDGRAWTCMGPLMIDEVRRLRASR</sequence>
<dbReference type="InterPro" id="IPR002491">
    <property type="entry name" value="ABC_transptr_periplasmic_BD"/>
</dbReference>
<dbReference type="SUPFAM" id="SSF53807">
    <property type="entry name" value="Helical backbone' metal receptor"/>
    <property type="match status" value="1"/>
</dbReference>
<dbReference type="Pfam" id="PF01497">
    <property type="entry name" value="Peripla_BP_2"/>
    <property type="match status" value="1"/>
</dbReference>